<dbReference type="Proteomes" id="UP000238823">
    <property type="component" value="Unassembled WGS sequence"/>
</dbReference>
<dbReference type="InterPro" id="IPR003156">
    <property type="entry name" value="DHHA1_dom"/>
</dbReference>
<dbReference type="Gene3D" id="3.10.310.30">
    <property type="match status" value="1"/>
</dbReference>
<evidence type="ECO:0000313" key="10">
    <source>
        <dbReference type="EMBL" id="PRQ07492.1"/>
    </source>
</evidence>
<feature type="domain" description="DHHA1" evidence="8">
    <location>
        <begin position="384"/>
        <end position="476"/>
    </location>
</feature>
<evidence type="ECO:0000256" key="1">
    <source>
        <dbReference type="ARBA" id="ARBA00005915"/>
    </source>
</evidence>
<dbReference type="OrthoDB" id="9809852at2"/>
<sequence>MDERAAEDDDAADGESQAWALGEPPRVRLRGALADYTKAELRERAEALGIHPILVELMVGRGVEALEDQRSFLEPRLRDLSRPTDMAGFAPAIELLLTARRRGWRVGMFGDYDVDGVTTTTILTTFLECLGVEIVPKVASREGGYGFGLGPAQALHEAGVDLVLTGDCGTSDHEALAWLSARDVPTIVIDHHQVPTTMPPATALINPHQTDCGFPFKGLCSAGVGFYLAAGMRSAIAKAEPSSRANLPDPRAWLDLVALGTVCDMMPLVGDNRVLVRAGLEVLSQRRRPGVRELLRRARVEPEASVDEGHLGFMLGPRLNAPGRLGSAEPSLELLRSRSGAEAQALAAKVEMFNSQRRSLQERIVAEALELLAEDPKTPRRSGIVVARDNWAPGIVGIAAAGIVERFARPTLVIGVDPASGEARGSARSAGGVDVRAALAECSGLLRRFGGHKAAAGVSLDAAQIPALTEQFDRACAAQLGEDAGTDPYDDHDGELALEDIDLGLIGAIESLGPFGVGFARPRYLCAGATVVNLRVLQDRHLALTLRQGRHQRDAIAFRKAEFEVGRGDAVGCLFTPSRNSYRGNDRVQLIIDRIWRA</sequence>
<dbReference type="GO" id="GO:0006281">
    <property type="term" value="P:DNA repair"/>
    <property type="evidence" value="ECO:0007669"/>
    <property type="project" value="InterPro"/>
</dbReference>
<dbReference type="InterPro" id="IPR041122">
    <property type="entry name" value="RecJ_OB"/>
</dbReference>
<dbReference type="Pfam" id="PF01368">
    <property type="entry name" value="DHH"/>
    <property type="match status" value="1"/>
</dbReference>
<keyword evidence="4 10" id="KW-0378">Hydrolase</keyword>
<feature type="domain" description="RecJ OB" evidence="9">
    <location>
        <begin position="493"/>
        <end position="593"/>
    </location>
</feature>
<keyword evidence="3" id="KW-0540">Nuclease</keyword>
<evidence type="ECO:0000259" key="9">
    <source>
        <dbReference type="Pfam" id="PF17768"/>
    </source>
</evidence>
<dbReference type="GO" id="GO:0003676">
    <property type="term" value="F:nucleic acid binding"/>
    <property type="evidence" value="ECO:0007669"/>
    <property type="project" value="InterPro"/>
</dbReference>
<dbReference type="Pfam" id="PF02272">
    <property type="entry name" value="DHHA1"/>
    <property type="match status" value="1"/>
</dbReference>
<dbReference type="AlphaFoldDB" id="A0A2S9YR07"/>
<dbReference type="GO" id="GO:0008409">
    <property type="term" value="F:5'-3' exonuclease activity"/>
    <property type="evidence" value="ECO:0007669"/>
    <property type="project" value="InterPro"/>
</dbReference>
<dbReference type="InterPro" id="IPR038763">
    <property type="entry name" value="DHH_sf"/>
</dbReference>
<reference evidence="10 11" key="1">
    <citation type="submission" date="2018-03" db="EMBL/GenBank/DDBJ databases">
        <title>Draft Genome Sequences of the Obligatory Marine Myxobacteria Enhygromyxa salina SWB007.</title>
        <authorList>
            <person name="Poehlein A."/>
            <person name="Moghaddam J.A."/>
            <person name="Harms H."/>
            <person name="Alanjari M."/>
            <person name="Koenig G.M."/>
            <person name="Daniel R."/>
            <person name="Schaeberle T.F."/>
        </authorList>
    </citation>
    <scope>NUCLEOTIDE SEQUENCE [LARGE SCALE GENOMIC DNA]</scope>
    <source>
        <strain evidence="10 11">SWB007</strain>
    </source>
</reference>
<accession>A0A2S9YR07</accession>
<evidence type="ECO:0000256" key="5">
    <source>
        <dbReference type="ARBA" id="ARBA00022839"/>
    </source>
</evidence>
<organism evidence="10 11">
    <name type="scientific">Enhygromyxa salina</name>
    <dbReference type="NCBI Taxonomy" id="215803"/>
    <lineage>
        <taxon>Bacteria</taxon>
        <taxon>Pseudomonadati</taxon>
        <taxon>Myxococcota</taxon>
        <taxon>Polyangia</taxon>
        <taxon>Nannocystales</taxon>
        <taxon>Nannocystaceae</taxon>
        <taxon>Enhygromyxa</taxon>
    </lineage>
</organism>
<evidence type="ECO:0000259" key="7">
    <source>
        <dbReference type="Pfam" id="PF01368"/>
    </source>
</evidence>
<protein>
    <recommendedName>
        <fullName evidence="2">Single-stranded-DNA-specific exonuclease RecJ</fullName>
    </recommendedName>
</protein>
<dbReference type="NCBIfam" id="TIGR00644">
    <property type="entry name" value="recJ"/>
    <property type="match status" value="1"/>
</dbReference>
<dbReference type="RefSeq" id="WP_106089808.1">
    <property type="nucleotide sequence ID" value="NZ_PVNL01000053.1"/>
</dbReference>
<dbReference type="InterPro" id="IPR001667">
    <property type="entry name" value="DDH_dom"/>
</dbReference>
<dbReference type="GO" id="GO:0006310">
    <property type="term" value="P:DNA recombination"/>
    <property type="evidence" value="ECO:0007669"/>
    <property type="project" value="InterPro"/>
</dbReference>
<dbReference type="EMBL" id="PVNL01000053">
    <property type="protein sequence ID" value="PRQ07492.1"/>
    <property type="molecule type" value="Genomic_DNA"/>
</dbReference>
<feature type="compositionally biased region" description="Acidic residues" evidence="6">
    <location>
        <begin position="1"/>
        <end position="13"/>
    </location>
</feature>
<keyword evidence="5 10" id="KW-0269">Exonuclease</keyword>
<dbReference type="PANTHER" id="PTHR30255">
    <property type="entry name" value="SINGLE-STRANDED-DNA-SPECIFIC EXONUCLEASE RECJ"/>
    <property type="match status" value="1"/>
</dbReference>
<evidence type="ECO:0000256" key="4">
    <source>
        <dbReference type="ARBA" id="ARBA00022801"/>
    </source>
</evidence>
<comment type="similarity">
    <text evidence="1">Belongs to the RecJ family.</text>
</comment>
<comment type="caution">
    <text evidence="10">The sequence shown here is derived from an EMBL/GenBank/DDBJ whole genome shotgun (WGS) entry which is preliminary data.</text>
</comment>
<dbReference type="InterPro" id="IPR004610">
    <property type="entry name" value="RecJ"/>
</dbReference>
<dbReference type="InterPro" id="IPR051673">
    <property type="entry name" value="SSDNA_exonuclease_RecJ"/>
</dbReference>
<evidence type="ECO:0000256" key="6">
    <source>
        <dbReference type="SAM" id="MobiDB-lite"/>
    </source>
</evidence>
<name>A0A2S9YR07_9BACT</name>
<dbReference type="SUPFAM" id="SSF64182">
    <property type="entry name" value="DHH phosphoesterases"/>
    <property type="match status" value="1"/>
</dbReference>
<evidence type="ECO:0000259" key="8">
    <source>
        <dbReference type="Pfam" id="PF02272"/>
    </source>
</evidence>
<gene>
    <name evidence="10" type="primary">recJ</name>
    <name evidence="10" type="ORF">ENSA7_27890</name>
</gene>
<evidence type="ECO:0000313" key="11">
    <source>
        <dbReference type="Proteomes" id="UP000238823"/>
    </source>
</evidence>
<feature type="domain" description="DDH" evidence="7">
    <location>
        <begin position="106"/>
        <end position="261"/>
    </location>
</feature>
<evidence type="ECO:0000256" key="3">
    <source>
        <dbReference type="ARBA" id="ARBA00022722"/>
    </source>
</evidence>
<dbReference type="Pfam" id="PF17768">
    <property type="entry name" value="RecJ_OB"/>
    <property type="match status" value="1"/>
</dbReference>
<dbReference type="PANTHER" id="PTHR30255:SF2">
    <property type="entry name" value="SINGLE-STRANDED-DNA-SPECIFIC EXONUCLEASE RECJ"/>
    <property type="match status" value="1"/>
</dbReference>
<proteinExistence type="inferred from homology"/>
<dbReference type="Gene3D" id="3.90.1640.30">
    <property type="match status" value="1"/>
</dbReference>
<feature type="region of interest" description="Disordered" evidence="6">
    <location>
        <begin position="1"/>
        <end position="20"/>
    </location>
</feature>
<evidence type="ECO:0000256" key="2">
    <source>
        <dbReference type="ARBA" id="ARBA00019841"/>
    </source>
</evidence>